<dbReference type="EMBL" id="BSNL01000001">
    <property type="protein sequence ID" value="GLQ28473.1"/>
    <property type="molecule type" value="Genomic_DNA"/>
</dbReference>
<reference evidence="3" key="2">
    <citation type="submission" date="2023-01" db="EMBL/GenBank/DDBJ databases">
        <title>Draft genome sequence of Sulfitobacter pacificus strain NBRC 109915.</title>
        <authorList>
            <person name="Sun Q."/>
            <person name="Mori K."/>
        </authorList>
    </citation>
    <scope>NUCLEOTIDE SEQUENCE</scope>
    <source>
        <strain evidence="3">NBRC 109915</strain>
    </source>
</reference>
<feature type="domain" description="Flagellar hook-length control protein-like C-terminal" evidence="2">
    <location>
        <begin position="413"/>
        <end position="482"/>
    </location>
</feature>
<dbReference type="InterPro" id="IPR021136">
    <property type="entry name" value="Flagellar_hook_control-like_C"/>
</dbReference>
<dbReference type="Proteomes" id="UP001161388">
    <property type="component" value="Unassembled WGS sequence"/>
</dbReference>
<gene>
    <name evidence="3" type="ORF">GCM10007927_32760</name>
</gene>
<feature type="region of interest" description="Disordered" evidence="1">
    <location>
        <begin position="57"/>
        <end position="102"/>
    </location>
</feature>
<evidence type="ECO:0000259" key="2">
    <source>
        <dbReference type="Pfam" id="PF02120"/>
    </source>
</evidence>
<evidence type="ECO:0000313" key="4">
    <source>
        <dbReference type="Proteomes" id="UP001161388"/>
    </source>
</evidence>
<dbReference type="Pfam" id="PF02120">
    <property type="entry name" value="Flg_hook"/>
    <property type="match status" value="1"/>
</dbReference>
<feature type="compositionally biased region" description="Polar residues" evidence="1">
    <location>
        <begin position="184"/>
        <end position="195"/>
    </location>
</feature>
<organism evidence="3 4">
    <name type="scientific">Sulfitobacter pacificus</name>
    <dbReference type="NCBI Taxonomy" id="1499314"/>
    <lineage>
        <taxon>Bacteria</taxon>
        <taxon>Pseudomonadati</taxon>
        <taxon>Pseudomonadota</taxon>
        <taxon>Alphaproteobacteria</taxon>
        <taxon>Rhodobacterales</taxon>
        <taxon>Roseobacteraceae</taxon>
        <taxon>Sulfitobacter</taxon>
    </lineage>
</organism>
<evidence type="ECO:0000256" key="1">
    <source>
        <dbReference type="SAM" id="MobiDB-lite"/>
    </source>
</evidence>
<dbReference type="CDD" id="cd17470">
    <property type="entry name" value="T3SS_Flik_C"/>
    <property type="match status" value="1"/>
</dbReference>
<evidence type="ECO:0000313" key="3">
    <source>
        <dbReference type="EMBL" id="GLQ28473.1"/>
    </source>
</evidence>
<feature type="region of interest" description="Disordered" evidence="1">
    <location>
        <begin position="1"/>
        <end position="44"/>
    </location>
</feature>
<protein>
    <recommendedName>
        <fullName evidence="2">Flagellar hook-length control protein-like C-terminal domain-containing protein</fullName>
    </recommendedName>
</protein>
<feature type="region of interest" description="Disordered" evidence="1">
    <location>
        <begin position="476"/>
        <end position="499"/>
    </location>
</feature>
<name>A0ABQ5VMU3_9RHOB</name>
<feature type="compositionally biased region" description="Basic and acidic residues" evidence="1">
    <location>
        <begin position="31"/>
        <end position="42"/>
    </location>
</feature>
<proteinExistence type="predicted"/>
<dbReference type="InterPro" id="IPR038610">
    <property type="entry name" value="FliK-like_C_sf"/>
</dbReference>
<keyword evidence="4" id="KW-1185">Reference proteome</keyword>
<feature type="region of interest" description="Disordered" evidence="1">
    <location>
        <begin position="163"/>
        <end position="245"/>
    </location>
</feature>
<sequence length="524" mass="54653">MHSILTQSLLPAKGAGPHPASAGEIENAKPPTDRKAQPEQKDQSFIAIFTGLSTVPSDEKVKASPIVPTDTEGALEADVAEGQPIPSETEKPQKSESPAVQKAEFATVGRNELTLQEAKSVGNGELQVTPPRPADVQVPAGAIHGAKQTVEPPVAIAKISTKPLQRHNMLSEKASVDTHVELSQKPSRMITSQVAQHAVQGEKSASDLPPPLSPRGSASDQSSLAELPRSTAPHTPAAPQKSAAQNALTYPVATLAASQPHALQPIPAPDRAMPIPPTTVTTAPVAPLTVQLLNTVLPLADKTSRKAPADRIATSDIAIQTVLSVKQAAPVAPAVKNVPTPAAQSLSLPLSALDPGKATTSLIDAEPLYSMRADISSASSLQHPQSLPPTAPIAQYVARQIAEALQTMPNRPVEISLNPEELGRVRLALSSSEAGIVVNVLAERQETVDLLRRHISHLESAFQDIGYSDIAFSFSGGGQQQEETDGEAHSSAGSKGSVTSDESVVATAQIALNASLEAGLDIRL</sequence>
<comment type="caution">
    <text evidence="3">The sequence shown here is derived from an EMBL/GenBank/DDBJ whole genome shotgun (WGS) entry which is preliminary data.</text>
</comment>
<reference evidence="3" key="1">
    <citation type="journal article" date="2014" name="Int. J. Syst. Evol. Microbiol.">
        <title>Complete genome of a new Firmicutes species belonging to the dominant human colonic microbiota ('Ruminococcus bicirculans') reveals two chromosomes and a selective capacity to utilize plant glucans.</title>
        <authorList>
            <consortium name="NISC Comparative Sequencing Program"/>
            <person name="Wegmann U."/>
            <person name="Louis P."/>
            <person name="Goesmann A."/>
            <person name="Henrissat B."/>
            <person name="Duncan S.H."/>
            <person name="Flint H.J."/>
        </authorList>
    </citation>
    <scope>NUCLEOTIDE SEQUENCE</scope>
    <source>
        <strain evidence="3">NBRC 109915</strain>
    </source>
</reference>
<dbReference type="Gene3D" id="3.30.750.140">
    <property type="match status" value="1"/>
</dbReference>
<accession>A0ABQ5VMU3</accession>